<proteinExistence type="predicted"/>
<protein>
    <submittedName>
        <fullName evidence="1">Uncharacterized protein</fullName>
    </submittedName>
</protein>
<sequence>MQSLWSMYVTVKSFESNTERAAVDIVMARTLRRAFRRNRTLSRLAFLRHKTFNEAVRFQHNIFSLGTGHYDLLNRIRGHFAEKRPNKLFRTSVLPISGA</sequence>
<name>A0A422PP95_9TRYP</name>
<keyword evidence="2" id="KW-1185">Reference proteome</keyword>
<dbReference type="RefSeq" id="XP_029228887.1">
    <property type="nucleotide sequence ID" value="XM_029370986.1"/>
</dbReference>
<accession>A0A422PP95</accession>
<evidence type="ECO:0000313" key="1">
    <source>
        <dbReference type="EMBL" id="RNF19565.1"/>
    </source>
</evidence>
<comment type="caution">
    <text evidence="1">The sequence shown here is derived from an EMBL/GenBank/DDBJ whole genome shotgun (WGS) entry which is preliminary data.</text>
</comment>
<evidence type="ECO:0000313" key="2">
    <source>
        <dbReference type="Proteomes" id="UP000284403"/>
    </source>
</evidence>
<dbReference type="AlphaFoldDB" id="A0A422PP95"/>
<dbReference type="EMBL" id="MKKU01000201">
    <property type="protein sequence ID" value="RNF19565.1"/>
    <property type="molecule type" value="Genomic_DNA"/>
</dbReference>
<reference evidence="1 2" key="1">
    <citation type="journal article" date="2018" name="BMC Genomics">
        <title>Genomic comparison of Trypanosoma conorhini and Trypanosoma rangeli to Trypanosoma cruzi strains of high and low virulence.</title>
        <authorList>
            <person name="Bradwell K.R."/>
            <person name="Koparde V.N."/>
            <person name="Matveyev A.V."/>
            <person name="Serrano M.G."/>
            <person name="Alves J.M."/>
            <person name="Parikh H."/>
            <person name="Huang B."/>
            <person name="Lee V."/>
            <person name="Espinosa-Alvarez O."/>
            <person name="Ortiz P.A."/>
            <person name="Costa-Martins A.G."/>
            <person name="Teixeira M.M."/>
            <person name="Buck G.A."/>
        </authorList>
    </citation>
    <scope>NUCLEOTIDE SEQUENCE [LARGE SCALE GENOMIC DNA]</scope>
    <source>
        <strain evidence="1 2">025E</strain>
    </source>
</reference>
<dbReference type="GeneID" id="40317684"/>
<gene>
    <name evidence="1" type="ORF">Tco025E_04073</name>
</gene>
<dbReference type="Proteomes" id="UP000284403">
    <property type="component" value="Unassembled WGS sequence"/>
</dbReference>
<organism evidence="1 2">
    <name type="scientific">Trypanosoma conorhini</name>
    <dbReference type="NCBI Taxonomy" id="83891"/>
    <lineage>
        <taxon>Eukaryota</taxon>
        <taxon>Discoba</taxon>
        <taxon>Euglenozoa</taxon>
        <taxon>Kinetoplastea</taxon>
        <taxon>Metakinetoplastina</taxon>
        <taxon>Trypanosomatida</taxon>
        <taxon>Trypanosomatidae</taxon>
        <taxon>Trypanosoma</taxon>
    </lineage>
</organism>